<evidence type="ECO:0000259" key="6">
    <source>
        <dbReference type="PROSITE" id="PS50885"/>
    </source>
</evidence>
<dbReference type="Pfam" id="PF00672">
    <property type="entry name" value="HAMP"/>
    <property type="match status" value="1"/>
</dbReference>
<dbReference type="KEGG" id="pstg:E8M01_27945"/>
<dbReference type="GO" id="GO:0007165">
    <property type="term" value="P:signal transduction"/>
    <property type="evidence" value="ECO:0007669"/>
    <property type="project" value="UniProtKB-KW"/>
</dbReference>
<keyword evidence="8" id="KW-1185">Reference proteome</keyword>
<dbReference type="RefSeq" id="WP_136963145.1">
    <property type="nucleotide sequence ID" value="NZ_CP039690.1"/>
</dbReference>
<accession>A0A4D7BIZ8</accession>
<evidence type="ECO:0000313" key="7">
    <source>
        <dbReference type="EMBL" id="QCI67717.1"/>
    </source>
</evidence>
<dbReference type="GO" id="GO:0016020">
    <property type="term" value="C:membrane"/>
    <property type="evidence" value="ECO:0007669"/>
    <property type="project" value="InterPro"/>
</dbReference>
<dbReference type="SUPFAM" id="SSF58104">
    <property type="entry name" value="Methyl-accepting chemotaxis protein (MCP) signaling domain"/>
    <property type="match status" value="1"/>
</dbReference>
<gene>
    <name evidence="7" type="ORF">E8M01_27945</name>
</gene>
<organism evidence="7 8">
    <name type="scientific">Phreatobacter stygius</name>
    <dbReference type="NCBI Taxonomy" id="1940610"/>
    <lineage>
        <taxon>Bacteria</taxon>
        <taxon>Pseudomonadati</taxon>
        <taxon>Pseudomonadota</taxon>
        <taxon>Alphaproteobacteria</taxon>
        <taxon>Hyphomicrobiales</taxon>
        <taxon>Phreatobacteraceae</taxon>
        <taxon>Phreatobacter</taxon>
    </lineage>
</organism>
<dbReference type="SMART" id="SM00283">
    <property type="entry name" value="MA"/>
    <property type="match status" value="1"/>
</dbReference>
<sequence length="566" mass="58392">MRFLNRLPLAAKVAALAAMLITVVAAGAAWFSVSEINTRMDAIVEAQITERTIAMAKALELGIEGAVVERNAAGQLLRVKVSALPKEGDHRIVDHATEAASMFRIDPATGDLIRHSSSVKAADGQRVVGTRIPAASRVAQSIRRGEVLTDHIVVADIPRIARYLPIVAADGKVLGAIGAGVSRLDAERSVAAMRNGVLAALALLTLTAAVGVFFMLTRFLRPVREVADAIGALAEDKVVAPLKYATRQDEIGLMARAVDNLAARLAERAEMRASEDARTAAELDRRRRIETAIGAFDTAIGGVVDHVASRARAVGDASGTATVSGEAAETGARETIAATEETLSRVTGIAGATEELNAAIVEIRRQTEEALNVSAEATRAVESAAGDVGGLASTAEKIGEVVQLIRAIAEQTNLLALNATIEAARAGEAGRGFAVVASEVKQLASQTARATEDIAGQVSAIQQATGRTVSSMSGISDTVVKMRNASEAISNAIDQQAMATREIGVSVESAAAVAQEAGQAIGTVSERIGAVGSAVQSLNQVASGLDADVTALRDAVGTFLGAVKAA</sequence>
<name>A0A4D7BIZ8_9HYPH</name>
<dbReference type="Pfam" id="PF00015">
    <property type="entry name" value="MCPsignal"/>
    <property type="match status" value="1"/>
</dbReference>
<dbReference type="PROSITE" id="PS50885">
    <property type="entry name" value="HAMP"/>
    <property type="match status" value="1"/>
</dbReference>
<reference evidence="7 8" key="1">
    <citation type="submission" date="2019-04" db="EMBL/GenBank/DDBJ databases">
        <title>Phreatobacter aquaticus sp. nov.</title>
        <authorList>
            <person name="Choi A."/>
        </authorList>
    </citation>
    <scope>NUCLEOTIDE SEQUENCE [LARGE SCALE GENOMIC DNA]</scope>
    <source>
        <strain evidence="7 8">KCTC 52518</strain>
    </source>
</reference>
<feature type="domain" description="HAMP" evidence="6">
    <location>
        <begin position="217"/>
        <end position="270"/>
    </location>
</feature>
<evidence type="ECO:0000256" key="2">
    <source>
        <dbReference type="ARBA" id="ARBA00029447"/>
    </source>
</evidence>
<dbReference type="InterPro" id="IPR003660">
    <property type="entry name" value="HAMP_dom"/>
</dbReference>
<dbReference type="InterPro" id="IPR033462">
    <property type="entry name" value="Cache_3-Cache_2"/>
</dbReference>
<keyword evidence="4" id="KW-1133">Transmembrane helix</keyword>
<dbReference type="Gene3D" id="6.10.340.10">
    <property type="match status" value="1"/>
</dbReference>
<evidence type="ECO:0000256" key="1">
    <source>
        <dbReference type="ARBA" id="ARBA00023224"/>
    </source>
</evidence>
<dbReference type="Proteomes" id="UP000298781">
    <property type="component" value="Chromosome"/>
</dbReference>
<dbReference type="InterPro" id="IPR004089">
    <property type="entry name" value="MCPsignal_dom"/>
</dbReference>
<evidence type="ECO:0000313" key="8">
    <source>
        <dbReference type="Proteomes" id="UP000298781"/>
    </source>
</evidence>
<dbReference type="PANTHER" id="PTHR32089">
    <property type="entry name" value="METHYL-ACCEPTING CHEMOTAXIS PROTEIN MCPB"/>
    <property type="match status" value="1"/>
</dbReference>
<keyword evidence="4" id="KW-0812">Transmembrane</keyword>
<dbReference type="Pfam" id="PF17201">
    <property type="entry name" value="Cache_3-Cache_2"/>
    <property type="match status" value="1"/>
</dbReference>
<dbReference type="EMBL" id="CP039690">
    <property type="protein sequence ID" value="QCI67717.1"/>
    <property type="molecule type" value="Genomic_DNA"/>
</dbReference>
<evidence type="ECO:0000259" key="5">
    <source>
        <dbReference type="PROSITE" id="PS50111"/>
    </source>
</evidence>
<feature type="transmembrane region" description="Helical" evidence="4">
    <location>
        <begin position="197"/>
        <end position="216"/>
    </location>
</feature>
<comment type="similarity">
    <text evidence="2">Belongs to the methyl-accepting chemotaxis (MCP) protein family.</text>
</comment>
<feature type="domain" description="Methyl-accepting transducer" evidence="5">
    <location>
        <begin position="310"/>
        <end position="532"/>
    </location>
</feature>
<keyword evidence="1 3" id="KW-0807">Transducer</keyword>
<protein>
    <submittedName>
        <fullName evidence="7">HAMP domain-containing protein</fullName>
    </submittedName>
</protein>
<dbReference type="PROSITE" id="PS50111">
    <property type="entry name" value="CHEMOTAXIS_TRANSDUC_2"/>
    <property type="match status" value="1"/>
</dbReference>
<dbReference type="PANTHER" id="PTHR32089:SF112">
    <property type="entry name" value="LYSOZYME-LIKE PROTEIN-RELATED"/>
    <property type="match status" value="1"/>
</dbReference>
<keyword evidence="4" id="KW-0472">Membrane</keyword>
<evidence type="ECO:0000256" key="4">
    <source>
        <dbReference type="SAM" id="Phobius"/>
    </source>
</evidence>
<proteinExistence type="inferred from homology"/>
<evidence type="ECO:0000256" key="3">
    <source>
        <dbReference type="PROSITE-ProRule" id="PRU00284"/>
    </source>
</evidence>
<dbReference type="Gene3D" id="1.10.287.950">
    <property type="entry name" value="Methyl-accepting chemotaxis protein"/>
    <property type="match status" value="1"/>
</dbReference>
<dbReference type="AlphaFoldDB" id="A0A4D7BIZ8"/>
<dbReference type="SMART" id="SM00304">
    <property type="entry name" value="HAMP"/>
    <property type="match status" value="1"/>
</dbReference>
<dbReference type="OrthoDB" id="354287at2"/>